<keyword evidence="4 8" id="KW-0812">Transmembrane</keyword>
<feature type="transmembrane region" description="Helical" evidence="8">
    <location>
        <begin position="174"/>
        <end position="200"/>
    </location>
</feature>
<evidence type="ECO:0000256" key="5">
    <source>
        <dbReference type="ARBA" id="ARBA00022989"/>
    </source>
</evidence>
<feature type="transmembrane region" description="Helical" evidence="8">
    <location>
        <begin position="136"/>
        <end position="162"/>
    </location>
</feature>
<keyword evidence="10" id="KW-1185">Reference proteome</keyword>
<dbReference type="EMBL" id="JAUSVU010000021">
    <property type="protein sequence ID" value="MDQ0535841.1"/>
    <property type="molecule type" value="Genomic_DNA"/>
</dbReference>
<comment type="caution">
    <text evidence="9">The sequence shown here is derived from an EMBL/GenBank/DDBJ whole genome shotgun (WGS) entry which is preliminary data.</text>
</comment>
<protein>
    <submittedName>
        <fullName evidence="9">Chromate transporter</fullName>
    </submittedName>
</protein>
<accession>A0ABU0MQT1</accession>
<keyword evidence="5 8" id="KW-1133">Transmembrane helix</keyword>
<evidence type="ECO:0000256" key="7">
    <source>
        <dbReference type="SAM" id="MobiDB-lite"/>
    </source>
</evidence>
<evidence type="ECO:0000313" key="9">
    <source>
        <dbReference type="EMBL" id="MDQ0535841.1"/>
    </source>
</evidence>
<evidence type="ECO:0000313" key="10">
    <source>
        <dbReference type="Proteomes" id="UP001244552"/>
    </source>
</evidence>
<name>A0ABU0MQT1_9PROT</name>
<dbReference type="RefSeq" id="WP_209987903.1">
    <property type="nucleotide sequence ID" value="NZ_JAGINO010000023.1"/>
</dbReference>
<evidence type="ECO:0000256" key="8">
    <source>
        <dbReference type="SAM" id="Phobius"/>
    </source>
</evidence>
<dbReference type="InterPro" id="IPR003370">
    <property type="entry name" value="Chromate_transpt"/>
</dbReference>
<evidence type="ECO:0000256" key="2">
    <source>
        <dbReference type="ARBA" id="ARBA00005262"/>
    </source>
</evidence>
<evidence type="ECO:0000256" key="1">
    <source>
        <dbReference type="ARBA" id="ARBA00004651"/>
    </source>
</evidence>
<reference evidence="9 10" key="1">
    <citation type="submission" date="2023-07" db="EMBL/GenBank/DDBJ databases">
        <title>Genomic Encyclopedia of Type Strains, Phase IV (KMG-IV): sequencing the most valuable type-strain genomes for metagenomic binning, comparative biology and taxonomic classification.</title>
        <authorList>
            <person name="Goeker M."/>
        </authorList>
    </citation>
    <scope>NUCLEOTIDE SEQUENCE [LARGE SCALE GENOMIC DNA]</scope>
    <source>
        <strain evidence="9 10">DSM 19922</strain>
    </source>
</reference>
<gene>
    <name evidence="9" type="ORF">QO018_004727</name>
</gene>
<keyword evidence="3" id="KW-1003">Cell membrane</keyword>
<evidence type="ECO:0000256" key="3">
    <source>
        <dbReference type="ARBA" id="ARBA00022475"/>
    </source>
</evidence>
<comment type="subcellular location">
    <subcellularLocation>
        <location evidence="1">Cell membrane</location>
        <topology evidence="1">Multi-pass membrane protein</topology>
    </subcellularLocation>
</comment>
<feature type="transmembrane region" description="Helical" evidence="8">
    <location>
        <begin position="100"/>
        <end position="124"/>
    </location>
</feature>
<evidence type="ECO:0000256" key="6">
    <source>
        <dbReference type="ARBA" id="ARBA00023136"/>
    </source>
</evidence>
<keyword evidence="6 8" id="KW-0472">Membrane</keyword>
<dbReference type="Proteomes" id="UP001244552">
    <property type="component" value="Unassembled WGS sequence"/>
</dbReference>
<organism evidence="9 10">
    <name type="scientific">Azospirillum picis</name>
    <dbReference type="NCBI Taxonomy" id="488438"/>
    <lineage>
        <taxon>Bacteria</taxon>
        <taxon>Pseudomonadati</taxon>
        <taxon>Pseudomonadota</taxon>
        <taxon>Alphaproteobacteria</taxon>
        <taxon>Rhodospirillales</taxon>
        <taxon>Azospirillaceae</taxon>
        <taxon>Azospirillum</taxon>
    </lineage>
</organism>
<dbReference type="Pfam" id="PF02417">
    <property type="entry name" value="Chromate_transp"/>
    <property type="match status" value="1"/>
</dbReference>
<comment type="similarity">
    <text evidence="2">Belongs to the chromate ion transporter (CHR) (TC 2.A.51) family.</text>
</comment>
<evidence type="ECO:0000256" key="4">
    <source>
        <dbReference type="ARBA" id="ARBA00022692"/>
    </source>
</evidence>
<proteinExistence type="inferred from homology"/>
<sequence length="222" mass="22405">MERTGHRNAGGSPAAGPPGAAPGRTLLPARVLLACFLRLGLRSLRCDPVAAMEEDLLVRRRWLSEPGFRSLRAYGRVAPGVPALSLAIALGRHLGGMRGAIAAAVGMIAAPAAAALTVGILFVLGRQGLARWMPAATVDHVVAAAGTGAAAASAGIAVAAGLGGLYRIGPTPGAVLTALFMIVALLLWRWPLVAVVAVALPFSLAVTRRRDGKGGGHGRAGG</sequence>
<feature type="region of interest" description="Disordered" evidence="7">
    <location>
        <begin position="1"/>
        <end position="20"/>
    </location>
</feature>